<evidence type="ECO:0000259" key="9">
    <source>
        <dbReference type="Pfam" id="PF11967"/>
    </source>
</evidence>
<comment type="function">
    <text evidence="1 8">Involved in DNA repair and RecF pathway recombination.</text>
</comment>
<keyword evidence="4 8" id="KW-0227">DNA damage</keyword>
<dbReference type="Gene3D" id="1.20.1440.120">
    <property type="entry name" value="Recombination protein O, C-terminal domain"/>
    <property type="match status" value="1"/>
</dbReference>
<comment type="caution">
    <text evidence="10">The sequence shown here is derived from an EMBL/GenBank/DDBJ whole genome shotgun (WGS) entry which is preliminary data.</text>
</comment>
<gene>
    <name evidence="8 10" type="primary">recO</name>
    <name evidence="10" type="ORF">GCM10011403_02800</name>
</gene>
<sequence length="243" mass="27249">MRIDMQPAFVLHTRPYRDTSLLVDFLTRDHGLLRAVARGVAGSSKRSKTRMMSFQPYLVTLSGKTELLSLYQSEYAGNAITLKSDPLFSAMYLNELLVRTLQVNEGHAHVFIRYGQALSGLQSGHAIESVLRRFEWRLLEELGYGIDTDDLDPALSYDFEDAAGLVIVDHETVPGLSFPGHLLQRFACWVEEEGDRPLEDELASFAKVLMRRRLAPLLGDKPLLSRKLFLAKKPPAPGASYQG</sequence>
<dbReference type="InterPro" id="IPR042242">
    <property type="entry name" value="RecO_C"/>
</dbReference>
<evidence type="ECO:0000313" key="10">
    <source>
        <dbReference type="EMBL" id="GGG49137.1"/>
    </source>
</evidence>
<dbReference type="InterPro" id="IPR012340">
    <property type="entry name" value="NA-bd_OB-fold"/>
</dbReference>
<name>A0A917GKB1_9GAMM</name>
<evidence type="ECO:0000256" key="1">
    <source>
        <dbReference type="ARBA" id="ARBA00003065"/>
    </source>
</evidence>
<protein>
    <recommendedName>
        <fullName evidence="3 8">DNA repair protein RecO</fullName>
    </recommendedName>
    <alternativeName>
        <fullName evidence="7 8">Recombination protein O</fullName>
    </alternativeName>
</protein>
<dbReference type="SUPFAM" id="SSF50249">
    <property type="entry name" value="Nucleic acid-binding proteins"/>
    <property type="match status" value="1"/>
</dbReference>
<dbReference type="Proteomes" id="UP000627715">
    <property type="component" value="Unassembled WGS sequence"/>
</dbReference>
<dbReference type="PANTHER" id="PTHR33991:SF1">
    <property type="entry name" value="DNA REPAIR PROTEIN RECO"/>
    <property type="match status" value="1"/>
</dbReference>
<accession>A0A917GKB1</accession>
<organism evidence="10 11">
    <name type="scientific">Pseudohongiella nitratireducens</name>
    <dbReference type="NCBI Taxonomy" id="1768907"/>
    <lineage>
        <taxon>Bacteria</taxon>
        <taxon>Pseudomonadati</taxon>
        <taxon>Pseudomonadota</taxon>
        <taxon>Gammaproteobacteria</taxon>
        <taxon>Pseudomonadales</taxon>
        <taxon>Pseudohongiellaceae</taxon>
        <taxon>Pseudohongiella</taxon>
    </lineage>
</organism>
<dbReference type="EMBL" id="BMIY01000001">
    <property type="protein sequence ID" value="GGG49137.1"/>
    <property type="molecule type" value="Genomic_DNA"/>
</dbReference>
<dbReference type="InterPro" id="IPR037278">
    <property type="entry name" value="ARFGAP/RecO"/>
</dbReference>
<dbReference type="SUPFAM" id="SSF57863">
    <property type="entry name" value="ArfGap/RecO-like zinc finger"/>
    <property type="match status" value="1"/>
</dbReference>
<dbReference type="Pfam" id="PF11967">
    <property type="entry name" value="RecO_N"/>
    <property type="match status" value="1"/>
</dbReference>
<evidence type="ECO:0000256" key="5">
    <source>
        <dbReference type="ARBA" id="ARBA00023172"/>
    </source>
</evidence>
<feature type="domain" description="DNA replication/recombination mediator RecO N-terminal" evidence="9">
    <location>
        <begin position="5"/>
        <end position="75"/>
    </location>
</feature>
<dbReference type="RefSeq" id="WP_082866634.1">
    <property type="nucleotide sequence ID" value="NZ_BMIY01000001.1"/>
</dbReference>
<evidence type="ECO:0000256" key="2">
    <source>
        <dbReference type="ARBA" id="ARBA00007452"/>
    </source>
</evidence>
<dbReference type="NCBIfam" id="TIGR00613">
    <property type="entry name" value="reco"/>
    <property type="match status" value="1"/>
</dbReference>
<dbReference type="AlphaFoldDB" id="A0A917GKB1"/>
<dbReference type="Pfam" id="PF02565">
    <property type="entry name" value="RecO_C"/>
    <property type="match status" value="1"/>
</dbReference>
<evidence type="ECO:0000256" key="3">
    <source>
        <dbReference type="ARBA" id="ARBA00021310"/>
    </source>
</evidence>
<dbReference type="GO" id="GO:0006302">
    <property type="term" value="P:double-strand break repair"/>
    <property type="evidence" value="ECO:0007669"/>
    <property type="project" value="TreeGrafter"/>
</dbReference>
<comment type="similarity">
    <text evidence="2 8">Belongs to the RecO family.</text>
</comment>
<keyword evidence="5 8" id="KW-0233">DNA recombination</keyword>
<reference evidence="10" key="2">
    <citation type="submission" date="2020-09" db="EMBL/GenBank/DDBJ databases">
        <authorList>
            <person name="Sun Q."/>
            <person name="Zhou Y."/>
        </authorList>
    </citation>
    <scope>NUCLEOTIDE SEQUENCE</scope>
    <source>
        <strain evidence="10">CGMCC 1.15425</strain>
    </source>
</reference>
<evidence type="ECO:0000256" key="8">
    <source>
        <dbReference type="HAMAP-Rule" id="MF_00201"/>
    </source>
</evidence>
<evidence type="ECO:0000256" key="7">
    <source>
        <dbReference type="ARBA" id="ARBA00033409"/>
    </source>
</evidence>
<dbReference type="GO" id="GO:0043590">
    <property type="term" value="C:bacterial nucleoid"/>
    <property type="evidence" value="ECO:0007669"/>
    <property type="project" value="TreeGrafter"/>
</dbReference>
<dbReference type="PANTHER" id="PTHR33991">
    <property type="entry name" value="DNA REPAIR PROTEIN RECO"/>
    <property type="match status" value="1"/>
</dbReference>
<evidence type="ECO:0000313" key="11">
    <source>
        <dbReference type="Proteomes" id="UP000627715"/>
    </source>
</evidence>
<reference evidence="10" key="1">
    <citation type="journal article" date="2014" name="Int. J. Syst. Evol. Microbiol.">
        <title>Complete genome sequence of Corynebacterium casei LMG S-19264T (=DSM 44701T), isolated from a smear-ripened cheese.</title>
        <authorList>
            <consortium name="US DOE Joint Genome Institute (JGI-PGF)"/>
            <person name="Walter F."/>
            <person name="Albersmeier A."/>
            <person name="Kalinowski J."/>
            <person name="Ruckert C."/>
        </authorList>
    </citation>
    <scope>NUCLEOTIDE SEQUENCE</scope>
    <source>
        <strain evidence="10">CGMCC 1.15425</strain>
    </source>
</reference>
<dbReference type="HAMAP" id="MF_00201">
    <property type="entry name" value="RecO"/>
    <property type="match status" value="1"/>
</dbReference>
<dbReference type="Gene3D" id="2.40.50.140">
    <property type="entry name" value="Nucleic acid-binding proteins"/>
    <property type="match status" value="1"/>
</dbReference>
<evidence type="ECO:0000256" key="4">
    <source>
        <dbReference type="ARBA" id="ARBA00022763"/>
    </source>
</evidence>
<dbReference type="InterPro" id="IPR003717">
    <property type="entry name" value="RecO"/>
</dbReference>
<proteinExistence type="inferred from homology"/>
<dbReference type="GO" id="GO:0006310">
    <property type="term" value="P:DNA recombination"/>
    <property type="evidence" value="ECO:0007669"/>
    <property type="project" value="UniProtKB-UniRule"/>
</dbReference>
<dbReference type="InterPro" id="IPR022572">
    <property type="entry name" value="DNA_rep/recomb_RecO_N"/>
</dbReference>
<dbReference type="OrthoDB" id="9804792at2"/>
<keyword evidence="6 8" id="KW-0234">DNA repair</keyword>
<evidence type="ECO:0000256" key="6">
    <source>
        <dbReference type="ARBA" id="ARBA00023204"/>
    </source>
</evidence>
<keyword evidence="11" id="KW-1185">Reference proteome</keyword>